<feature type="compositionally biased region" description="Low complexity" evidence="1">
    <location>
        <begin position="396"/>
        <end position="421"/>
    </location>
</feature>
<name>A0A8S1R6L5_9CILI</name>
<dbReference type="PANTHER" id="PTHR34379:SF6">
    <property type="entry name" value="PROTEIN 3F"/>
    <property type="match status" value="1"/>
</dbReference>
<dbReference type="InterPro" id="IPR040411">
    <property type="entry name" value="At5g23160-like"/>
</dbReference>
<reference evidence="3" key="1">
    <citation type="submission" date="2021-01" db="EMBL/GenBank/DDBJ databases">
        <authorList>
            <consortium name="Genoscope - CEA"/>
            <person name="William W."/>
        </authorList>
    </citation>
    <scope>NUCLEOTIDE SEQUENCE</scope>
</reference>
<dbReference type="GO" id="GO:0003723">
    <property type="term" value="F:RNA binding"/>
    <property type="evidence" value="ECO:0007669"/>
    <property type="project" value="InterPro"/>
</dbReference>
<evidence type="ECO:0000313" key="3">
    <source>
        <dbReference type="EMBL" id="CAD8123776.1"/>
    </source>
</evidence>
<dbReference type="InterPro" id="IPR007275">
    <property type="entry name" value="YTH_domain"/>
</dbReference>
<sequence length="490" mass="57304">MNSITFKWENSSETSTIPIQGVKIQVRDLRIKIESIFNSKKDDIQMLYEKQILNISDEIRNKQMIVLLRIPKSKNICLSCFAQDFEILTPCCQKSICSNCENVFYQKSKCFFNINSQCHYKYTETFQTFVPEPSCNEFITFNSVFYLMRSNKINLAHAKRFSVWTVKEITYLKLAQDCNIPANVILIFINNDEFVGCAKMINQLVVYDQQFPKLKTFKIQWLRRQPSIKTIYDFPPLELYDGFKIKNGIAKAICQSFPIGQIPVEIKQQSTTTEDWDVDEIFRDQEETIKKDEQILTNPIKTSDFSQDQQDIQSKQLNNQNENNTNTNNENFQNIVQIIQTTQELFDKINNGQIPGIKGENKYTHPIVKQLCFNLISNSLLNNNTKNQFKKRKYSRSSSSNSSSSSSSRSSSSSSRDSFVSKSKKSKKFNNRSRKSKKISESKKDKKQQKWTNHKHQSKFYEDKINKQKQIKSSQEEKEKYRTKSKQNTK</sequence>
<feature type="region of interest" description="Disordered" evidence="1">
    <location>
        <begin position="387"/>
        <end position="490"/>
    </location>
</feature>
<evidence type="ECO:0000259" key="2">
    <source>
        <dbReference type="Pfam" id="PF04146"/>
    </source>
</evidence>
<comment type="caution">
    <text evidence="3">The sequence shown here is derived from an EMBL/GenBank/DDBJ whole genome shotgun (WGS) entry which is preliminary data.</text>
</comment>
<dbReference type="Pfam" id="PF04146">
    <property type="entry name" value="YTH"/>
    <property type="match status" value="1"/>
</dbReference>
<keyword evidence="4" id="KW-1185">Reference proteome</keyword>
<feature type="compositionally biased region" description="Basic residues" evidence="1">
    <location>
        <begin position="445"/>
        <end position="458"/>
    </location>
</feature>
<dbReference type="EMBL" id="CAJJDN010000147">
    <property type="protein sequence ID" value="CAD8123776.1"/>
    <property type="molecule type" value="Genomic_DNA"/>
</dbReference>
<accession>A0A8S1R6L5</accession>
<organism evidence="3 4">
    <name type="scientific">Paramecium sonneborni</name>
    <dbReference type="NCBI Taxonomy" id="65129"/>
    <lineage>
        <taxon>Eukaryota</taxon>
        <taxon>Sar</taxon>
        <taxon>Alveolata</taxon>
        <taxon>Ciliophora</taxon>
        <taxon>Intramacronucleata</taxon>
        <taxon>Oligohymenophorea</taxon>
        <taxon>Peniculida</taxon>
        <taxon>Parameciidae</taxon>
        <taxon>Paramecium</taxon>
    </lineage>
</organism>
<evidence type="ECO:0000313" key="4">
    <source>
        <dbReference type="Proteomes" id="UP000692954"/>
    </source>
</evidence>
<feature type="compositionally biased region" description="Basic residues" evidence="1">
    <location>
        <begin position="422"/>
        <end position="437"/>
    </location>
</feature>
<dbReference type="OrthoDB" id="307519at2759"/>
<dbReference type="Proteomes" id="UP000692954">
    <property type="component" value="Unassembled WGS sequence"/>
</dbReference>
<gene>
    <name evidence="3" type="ORF">PSON_ATCC_30995.1.T1470051</name>
</gene>
<evidence type="ECO:0000256" key="1">
    <source>
        <dbReference type="SAM" id="MobiDB-lite"/>
    </source>
</evidence>
<proteinExistence type="predicted"/>
<dbReference type="PANTHER" id="PTHR34379">
    <property type="entry name" value="OS07G0553800 PROTEIN"/>
    <property type="match status" value="1"/>
</dbReference>
<protein>
    <recommendedName>
        <fullName evidence="2">YTH domain-containing protein</fullName>
    </recommendedName>
</protein>
<dbReference type="AlphaFoldDB" id="A0A8S1R6L5"/>
<feature type="domain" description="YTH" evidence="2">
    <location>
        <begin position="145"/>
        <end position="224"/>
    </location>
</feature>